<dbReference type="InterPro" id="IPR050593">
    <property type="entry name" value="LovG"/>
</dbReference>
<evidence type="ECO:0000256" key="1">
    <source>
        <dbReference type="ARBA" id="ARBA00022801"/>
    </source>
</evidence>
<sequence length="222" mass="24684">MARKILMLHGIAQTGEYFYHKTKGLRVGLEELGYELYYPTANGKISPADVPDGASNEVVASGIDDVSTWIHPNADRTDYDIPRSTLDYLRQYVIDNGPFEGLIGFSQGAGVGGYLMTDFNVILNLTPEQQPPFKFFISFSGFKFQPPKYQSQYANHPISVSSLHVQGELDTVTESDKVQGLYEACTPETRTFMSHSGGHYVPNARGFAKKIIEWLKSVDSSL</sequence>
<dbReference type="PANTHER" id="PTHR48070">
    <property type="entry name" value="ESTERASE OVCA2"/>
    <property type="match status" value="1"/>
</dbReference>
<dbReference type="Gene3D" id="3.40.50.1820">
    <property type="entry name" value="alpha/beta hydrolase"/>
    <property type="match status" value="1"/>
</dbReference>
<name>A0A4C2E2D9_9SACH</name>
<dbReference type="GO" id="GO:0005737">
    <property type="term" value="C:cytoplasm"/>
    <property type="evidence" value="ECO:0007669"/>
    <property type="project" value="TreeGrafter"/>
</dbReference>
<comment type="caution">
    <text evidence="3">The sequence shown here is derived from an EMBL/GenBank/DDBJ whole genome shotgun (WGS) entry which is preliminary data.</text>
</comment>
<proteinExistence type="predicted"/>
<dbReference type="SUPFAM" id="SSF53474">
    <property type="entry name" value="alpha/beta-Hydrolases"/>
    <property type="match status" value="1"/>
</dbReference>
<organism evidence="3 4">
    <name type="scientific">Zygosaccharomyces mellis</name>
    <dbReference type="NCBI Taxonomy" id="42258"/>
    <lineage>
        <taxon>Eukaryota</taxon>
        <taxon>Fungi</taxon>
        <taxon>Dikarya</taxon>
        <taxon>Ascomycota</taxon>
        <taxon>Saccharomycotina</taxon>
        <taxon>Saccharomycetes</taxon>
        <taxon>Saccharomycetales</taxon>
        <taxon>Saccharomycetaceae</taxon>
        <taxon>Zygosaccharomyces</taxon>
    </lineage>
</organism>
<dbReference type="Proteomes" id="UP000301737">
    <property type="component" value="Unassembled WGS sequence"/>
</dbReference>
<dbReference type="EMBL" id="BIMX01000004">
    <property type="protein sequence ID" value="GCE98121.1"/>
    <property type="molecule type" value="Genomic_DNA"/>
</dbReference>
<keyword evidence="1" id="KW-0378">Hydrolase</keyword>
<dbReference type="PANTHER" id="PTHR48070:SF6">
    <property type="entry name" value="ESTERASE OVCA2"/>
    <property type="match status" value="1"/>
</dbReference>
<dbReference type="InterPro" id="IPR029058">
    <property type="entry name" value="AB_hydrolase_fold"/>
</dbReference>
<evidence type="ECO:0000313" key="4">
    <source>
        <dbReference type="Proteomes" id="UP000301737"/>
    </source>
</evidence>
<dbReference type="Pfam" id="PF03959">
    <property type="entry name" value="FSH1"/>
    <property type="match status" value="1"/>
</dbReference>
<gene>
    <name evidence="3" type="ORF">ZYGM_001455</name>
</gene>
<keyword evidence="4" id="KW-1185">Reference proteome</keyword>
<dbReference type="AlphaFoldDB" id="A0A4C2E2D9"/>
<evidence type="ECO:0000259" key="2">
    <source>
        <dbReference type="Pfam" id="PF03959"/>
    </source>
</evidence>
<dbReference type="InterPro" id="IPR005645">
    <property type="entry name" value="FSH-like_dom"/>
</dbReference>
<dbReference type="GO" id="GO:0005634">
    <property type="term" value="C:nucleus"/>
    <property type="evidence" value="ECO:0007669"/>
    <property type="project" value="TreeGrafter"/>
</dbReference>
<dbReference type="GO" id="GO:0016787">
    <property type="term" value="F:hydrolase activity"/>
    <property type="evidence" value="ECO:0007669"/>
    <property type="project" value="UniProtKB-KW"/>
</dbReference>
<reference evidence="3 4" key="1">
    <citation type="submission" date="2019-01" db="EMBL/GenBank/DDBJ databases">
        <title>Draft Genome Sequencing of Zygosaccharomyces mellis Ca-7.</title>
        <authorList>
            <person name="Shiwa Y."/>
            <person name="Kanesaki Y."/>
            <person name="Ishige T."/>
            <person name="Mura K."/>
            <person name="Hori T."/>
            <person name="Tamura T."/>
        </authorList>
    </citation>
    <scope>NUCLEOTIDE SEQUENCE [LARGE SCALE GENOMIC DNA]</scope>
    <source>
        <strain evidence="3 4">Ca-7</strain>
    </source>
</reference>
<evidence type="ECO:0000313" key="3">
    <source>
        <dbReference type="EMBL" id="GCE98121.1"/>
    </source>
</evidence>
<dbReference type="OrthoDB" id="2094269at2759"/>
<accession>A0A4C2E2D9</accession>
<protein>
    <recommendedName>
        <fullName evidence="2">Serine hydrolase domain-containing protein</fullName>
    </recommendedName>
</protein>
<feature type="domain" description="Serine hydrolase" evidence="2">
    <location>
        <begin position="3"/>
        <end position="210"/>
    </location>
</feature>